<dbReference type="GO" id="GO:0006629">
    <property type="term" value="P:lipid metabolic process"/>
    <property type="evidence" value="ECO:0007669"/>
    <property type="project" value="InterPro"/>
</dbReference>
<dbReference type="SUPFAM" id="SSF51695">
    <property type="entry name" value="PLC-like phosphodiesterases"/>
    <property type="match status" value="1"/>
</dbReference>
<dbReference type="InterPro" id="IPR032075">
    <property type="entry name" value="PI-PLC-C1"/>
</dbReference>
<proteinExistence type="predicted"/>
<accession>A0AA90KIA5</accession>
<gene>
    <name evidence="2" type="ORF">POF43_003460</name>
    <name evidence="3" type="ORF">POF50_024205</name>
</gene>
<dbReference type="Proteomes" id="UP001156398">
    <property type="component" value="Unassembled WGS sequence"/>
</dbReference>
<sequence>MSVFSVRRLLAPLVAGALACAAALLPLATAAPAAADGTGDLSLAGATTVGIHNTYDPSAYPYLADALDNGASLIELDTWVDIVTNEWKVSHSNPLGNDNNCVTATDASGLYSGGANKDLGDCLDDIRLWMGAHPGHGPIMIKLELKEGFDQTAGMGPAALDALVKQHLGSMVYTPGDLLAKPGGGSYPDLDTAAKAGNWPTRSALSGKVLLEAIPGTVEQGNPFDHLWTDVEYADYLRDLNASGNVSQAEIFPSVLNAATGDPRTRYTDTTIRPWFVVFDGDAATYVNGIDTSWYDTNHYLLIMTDAQNVTPTLDDTAPSVADAQARVAQLAADHASFVSCDWQGLTTVLPEVLPRG</sequence>
<evidence type="ECO:0000313" key="2">
    <source>
        <dbReference type="EMBL" id="MDI5961788.1"/>
    </source>
</evidence>
<evidence type="ECO:0000313" key="3">
    <source>
        <dbReference type="EMBL" id="MDI5972404.1"/>
    </source>
</evidence>
<keyword evidence="3" id="KW-0378">Hydrolase</keyword>
<dbReference type="EMBL" id="JAAGKO020000003">
    <property type="protein sequence ID" value="MDI5961788.1"/>
    <property type="molecule type" value="Genomic_DNA"/>
</dbReference>
<dbReference type="PROSITE" id="PS51318">
    <property type="entry name" value="TAT"/>
    <property type="match status" value="1"/>
</dbReference>
<dbReference type="CDD" id="cd08589">
    <property type="entry name" value="PI-PLCc_SaPLC1_like"/>
    <property type="match status" value="1"/>
</dbReference>
<dbReference type="RefSeq" id="WP_271314938.1">
    <property type="nucleotide sequence ID" value="NZ_JAAGKO020000003.1"/>
</dbReference>
<protein>
    <submittedName>
        <fullName evidence="3">Phosphatidylinositol-specific phospholipase C domain-containing protein</fullName>
        <ecNumber evidence="3">3.1.4.-</ecNumber>
    </submittedName>
</protein>
<dbReference type="InterPro" id="IPR006311">
    <property type="entry name" value="TAT_signal"/>
</dbReference>
<dbReference type="GO" id="GO:0008081">
    <property type="term" value="F:phosphoric diester hydrolase activity"/>
    <property type="evidence" value="ECO:0007669"/>
    <property type="project" value="InterPro"/>
</dbReference>
<evidence type="ECO:0000256" key="1">
    <source>
        <dbReference type="SAM" id="SignalP"/>
    </source>
</evidence>
<name>A0AA90KIA5_9ACTN</name>
<dbReference type="InterPro" id="IPR017946">
    <property type="entry name" value="PLC-like_Pdiesterase_TIM-brl"/>
</dbReference>
<organism evidence="3">
    <name type="scientific">Streptantibioticus silvisoli</name>
    <dbReference type="NCBI Taxonomy" id="2705255"/>
    <lineage>
        <taxon>Bacteria</taxon>
        <taxon>Bacillati</taxon>
        <taxon>Actinomycetota</taxon>
        <taxon>Actinomycetes</taxon>
        <taxon>Kitasatosporales</taxon>
        <taxon>Streptomycetaceae</taxon>
        <taxon>Streptantibioticus</taxon>
    </lineage>
</organism>
<dbReference type="Pfam" id="PF16670">
    <property type="entry name" value="PI-PLC-C1"/>
    <property type="match status" value="1"/>
</dbReference>
<dbReference type="EMBL" id="JABXJJ020000031">
    <property type="protein sequence ID" value="MDI5972404.1"/>
    <property type="molecule type" value="Genomic_DNA"/>
</dbReference>
<feature type="chain" id="PRO_5041658355" evidence="1">
    <location>
        <begin position="36"/>
        <end position="357"/>
    </location>
</feature>
<dbReference type="PROSITE" id="PS51257">
    <property type="entry name" value="PROKAR_LIPOPROTEIN"/>
    <property type="match status" value="1"/>
</dbReference>
<feature type="signal peptide" evidence="1">
    <location>
        <begin position="1"/>
        <end position="35"/>
    </location>
</feature>
<comment type="caution">
    <text evidence="3">The sequence shown here is derived from an EMBL/GenBank/DDBJ whole genome shotgun (WGS) entry which is preliminary data.</text>
</comment>
<evidence type="ECO:0000313" key="4">
    <source>
        <dbReference type="Proteomes" id="UP001156398"/>
    </source>
</evidence>
<dbReference type="EC" id="3.1.4.-" evidence="3"/>
<dbReference type="Gene3D" id="3.20.20.190">
    <property type="entry name" value="Phosphatidylinositol (PI) phosphodiesterase"/>
    <property type="match status" value="1"/>
</dbReference>
<keyword evidence="4" id="KW-1185">Reference proteome</keyword>
<reference evidence="3 4" key="1">
    <citation type="submission" date="2023-05" db="EMBL/GenBank/DDBJ databases">
        <title>Streptantibioticus silvisoli sp. nov., acidotolerant actinomycetes 1 from pine litter.</title>
        <authorList>
            <person name="Swiecimska M."/>
            <person name="Golinska P."/>
            <person name="Sangal V."/>
            <person name="Wachnowicz B."/>
            <person name="Goodfellow M."/>
        </authorList>
    </citation>
    <scope>NUCLEOTIDE SEQUENCE</scope>
    <source>
        <strain evidence="3">SL13</strain>
        <strain evidence="2 4">SL54</strain>
    </source>
</reference>
<keyword evidence="1" id="KW-0732">Signal</keyword>
<dbReference type="AlphaFoldDB" id="A0AA90KIA5"/>